<dbReference type="GO" id="GO:0006099">
    <property type="term" value="P:tricarboxylic acid cycle"/>
    <property type="evidence" value="ECO:0007669"/>
    <property type="project" value="UniProtKB-KW"/>
</dbReference>
<dbReference type="Proteomes" id="UP000516422">
    <property type="component" value="Chromosome"/>
</dbReference>
<dbReference type="InterPro" id="IPR004436">
    <property type="entry name" value="Isocitrate_DH_NADP_mono"/>
</dbReference>
<dbReference type="NCBIfam" id="TIGR00178">
    <property type="entry name" value="monomer_idh"/>
    <property type="match status" value="1"/>
</dbReference>
<gene>
    <name evidence="14" type="ORF">HEP81_01017</name>
</gene>
<feature type="binding site" evidence="13">
    <location>
        <begin position="82"/>
        <end position="87"/>
    </location>
    <ligand>
        <name>NADP(+)</name>
        <dbReference type="ChEBI" id="CHEBI:58349"/>
    </ligand>
</feature>
<protein>
    <recommendedName>
        <fullName evidence="9">Isocitrate dehydrogenase [NADP]</fullName>
        <ecNumber evidence="9">1.1.1.42</ecNumber>
    </recommendedName>
    <alternativeName>
        <fullName evidence="9">Oxalosuccinate decarboxylase</fullName>
    </alternativeName>
</protein>
<feature type="binding site" evidence="12">
    <location>
        <position position="550"/>
    </location>
    <ligand>
        <name>Mg(2+)</name>
        <dbReference type="ChEBI" id="CHEBI:18420"/>
    </ligand>
</feature>
<keyword evidence="3 12" id="KW-0479">Metal-binding</keyword>
<evidence type="ECO:0000256" key="5">
    <source>
        <dbReference type="ARBA" id="ARBA00022857"/>
    </source>
</evidence>
<evidence type="ECO:0000256" key="3">
    <source>
        <dbReference type="ARBA" id="ARBA00022723"/>
    </source>
</evidence>
<feature type="site" description="Critical for catalysis" evidence="10">
    <location>
        <position position="418"/>
    </location>
</feature>
<feature type="binding site" evidence="13">
    <location>
        <position position="135"/>
    </location>
    <ligand>
        <name>NADP(+)</name>
        <dbReference type="ChEBI" id="CHEBI:58349"/>
    </ligand>
</feature>
<keyword evidence="5 9" id="KW-0521">NADP</keyword>
<evidence type="ECO:0000256" key="12">
    <source>
        <dbReference type="PIRSR" id="PIRSR009407-3"/>
    </source>
</evidence>
<feature type="binding site" evidence="11">
    <location>
        <position position="145"/>
    </location>
    <ligand>
        <name>D-threo-isocitrate</name>
        <dbReference type="ChEBI" id="CHEBI:15562"/>
    </ligand>
</feature>
<dbReference type="SUPFAM" id="SSF53659">
    <property type="entry name" value="Isocitrate/Isopropylmalate dehydrogenase-like"/>
    <property type="match status" value="1"/>
</dbReference>
<feature type="binding site" evidence="13">
    <location>
        <position position="587"/>
    </location>
    <ligand>
        <name>NADP(+)</name>
        <dbReference type="ChEBI" id="CHEBI:58349"/>
    </ligand>
</feature>
<feature type="binding site" evidence="11">
    <location>
        <position position="545"/>
    </location>
    <ligand>
        <name>D-threo-isocitrate</name>
        <dbReference type="ChEBI" id="CHEBI:15562"/>
    </ligand>
</feature>
<sequence>MTDSTIIYTYTDEAPALATHSFLPVVRAYASQAGVPVQTRDISLAGRIIAVFPEYLNEDQRIADALTELGELAKTPSANIIKLPNISASIPQLKAAIAELQGKGYALPDYPDDPKSDEERDIRARYDKIKGSAVNPVLREGNSDRRAPASVKNYAKTHPHRMGAWTAESKTNVATMSENDFADTEKSAVIAEDTTLRFELVGADGTTTELRAPLPVVAGEVVDAAVLRAAALNEFLAAQVARAKEEGVLFSVHLKATMMKVSDPIIFGHVVRAFFPKTFAKYGETLKAAGLSPNDGLGGIYKGLENLPEGAEIKASFDAELADGPALAMVDSDKGITNLHVPSDVIVDASMPAMIRTSGHMWGADGQEHDTLAVLPDHSYSGVYQAVIEDCRANGAFDPSTMGSVPNVGLMAQKAEEYGSHDKTFEIPADGTVRLVDAAGNVVLEQAVAQGDIFRACQTKDAPIRDWVKLAVTRARATGDPAVFWLDEERAHDAQLIAKVKQYLPEHDTEGLDIRILSPIEATKLSVERIRRGENTISVTGNVLRDYLTDLFPILELGTSAKMLSVVPLMAGGGLFETGAGGSAPKHVQQLVKENYLRWDSLGEFFALVPSLEQYATATGNTRAKVLADALDRATATFLNEDKSPTRRLGGIDNRGSHFYLSLYWAQELAKQTDDADLAKAFAPLAEALAADEQQIVTELNSVQGKPADLGGYYRVDQEKADAVMRPSATWNTVLASLS</sequence>
<dbReference type="KEGG" id="sgf:HEP81_01017"/>
<evidence type="ECO:0000256" key="11">
    <source>
        <dbReference type="PIRSR" id="PIRSR009407-2"/>
    </source>
</evidence>
<organism evidence="14 15">
    <name type="scientific">Streptomyces griseofuscus</name>
    <dbReference type="NCBI Taxonomy" id="146922"/>
    <lineage>
        <taxon>Bacteria</taxon>
        <taxon>Bacillati</taxon>
        <taxon>Actinomycetota</taxon>
        <taxon>Actinomycetes</taxon>
        <taxon>Kitasatosporales</taxon>
        <taxon>Streptomycetaceae</taxon>
        <taxon>Streptomyces</taxon>
    </lineage>
</organism>
<comment type="cofactor">
    <cofactor evidence="12">
        <name>Mg(2+)</name>
        <dbReference type="ChEBI" id="CHEBI:18420"/>
    </cofactor>
    <cofactor evidence="12">
        <name>Mn(2+)</name>
        <dbReference type="ChEBI" id="CHEBI:29035"/>
    </cofactor>
    <text evidence="12">Binds 1 Mg(2+) or Mn(2+) ion per subunit.</text>
</comment>
<evidence type="ECO:0000256" key="10">
    <source>
        <dbReference type="PIRSR" id="PIRSR009407-1"/>
    </source>
</evidence>
<keyword evidence="2 9" id="KW-0816">Tricarboxylic acid cycle</keyword>
<evidence type="ECO:0000256" key="9">
    <source>
        <dbReference type="PIRNR" id="PIRNR009407"/>
    </source>
</evidence>
<name>A0A7H1PTH1_9ACTN</name>
<evidence type="ECO:0000313" key="14">
    <source>
        <dbReference type="EMBL" id="QNT91351.1"/>
    </source>
</evidence>
<feature type="binding site" evidence="13">
    <location>
        <position position="647"/>
    </location>
    <ligand>
        <name>NADP(+)</name>
        <dbReference type="ChEBI" id="CHEBI:58349"/>
    </ligand>
</feature>
<evidence type="ECO:0000256" key="4">
    <source>
        <dbReference type="ARBA" id="ARBA00022842"/>
    </source>
</evidence>
<evidence type="ECO:0000256" key="1">
    <source>
        <dbReference type="ARBA" id="ARBA00022435"/>
    </source>
</evidence>
<keyword evidence="1 9" id="KW-0329">Glyoxylate bypass</keyword>
<accession>A0A7H1PTH1</accession>
<keyword evidence="4 12" id="KW-0460">Magnesium</keyword>
<dbReference type="Pfam" id="PF03971">
    <property type="entry name" value="IDH"/>
    <property type="match status" value="1"/>
</dbReference>
<dbReference type="PANTHER" id="PTHR36999:SF1">
    <property type="entry name" value="ISOCITRATE DEHYDROGENASE (NADP(+))"/>
    <property type="match status" value="1"/>
</dbReference>
<evidence type="ECO:0000256" key="2">
    <source>
        <dbReference type="ARBA" id="ARBA00022532"/>
    </source>
</evidence>
<dbReference type="GO" id="GO:0004450">
    <property type="term" value="F:isocitrate dehydrogenase (NADP+) activity"/>
    <property type="evidence" value="ECO:0007669"/>
    <property type="project" value="UniProtKB-EC"/>
</dbReference>
<dbReference type="GO" id="GO:0046872">
    <property type="term" value="F:metal ion binding"/>
    <property type="evidence" value="ECO:0007669"/>
    <property type="project" value="UniProtKB-KW"/>
</dbReference>
<dbReference type="AlphaFoldDB" id="A0A7H1PTH1"/>
<feature type="binding site" evidence="13">
    <location>
        <begin position="582"/>
        <end position="583"/>
    </location>
    <ligand>
        <name>NADP(+)</name>
        <dbReference type="ChEBI" id="CHEBI:58349"/>
    </ligand>
</feature>
<dbReference type="PANTHER" id="PTHR36999">
    <property type="entry name" value="ISOCITRATE DEHYDROGENASE [NADP]"/>
    <property type="match status" value="1"/>
</dbReference>
<dbReference type="EMBL" id="CP051006">
    <property type="protein sequence ID" value="QNT91351.1"/>
    <property type="molecule type" value="Genomic_DNA"/>
</dbReference>
<feature type="site" description="Critical for catalysis" evidence="10">
    <location>
        <position position="255"/>
    </location>
</feature>
<feature type="binding site" evidence="12">
    <location>
        <position position="348"/>
    </location>
    <ligand>
        <name>Mg(2+)</name>
        <dbReference type="ChEBI" id="CHEBI:18420"/>
    </ligand>
</feature>
<evidence type="ECO:0000256" key="6">
    <source>
        <dbReference type="ARBA" id="ARBA00023002"/>
    </source>
</evidence>
<evidence type="ECO:0000256" key="7">
    <source>
        <dbReference type="ARBA" id="ARBA00023554"/>
    </source>
</evidence>
<keyword evidence="6 9" id="KW-0560">Oxidoreductase</keyword>
<dbReference type="EC" id="1.1.1.42" evidence="9"/>
<comment type="catalytic activity">
    <reaction evidence="7 9">
        <text>D-threo-isocitrate + NADP(+) = 2-oxoglutarate + CO2 + NADPH</text>
        <dbReference type="Rhea" id="RHEA:19629"/>
        <dbReference type="ChEBI" id="CHEBI:15562"/>
        <dbReference type="ChEBI" id="CHEBI:16526"/>
        <dbReference type="ChEBI" id="CHEBI:16810"/>
        <dbReference type="ChEBI" id="CHEBI:57783"/>
        <dbReference type="ChEBI" id="CHEBI:58349"/>
        <dbReference type="EC" id="1.1.1.42"/>
    </reaction>
</comment>
<evidence type="ECO:0000313" key="15">
    <source>
        <dbReference type="Proteomes" id="UP000516422"/>
    </source>
</evidence>
<reference evidence="14 15" key="1">
    <citation type="submission" date="2020-04" db="EMBL/GenBank/DDBJ databases">
        <title>Characterization and engineering of Streptomyces griseofuscus DSM40191 as a potential heterologous host for expression of BGCs.</title>
        <authorList>
            <person name="Gren T."/>
            <person name="Whitford C.M."/>
            <person name="Mohite O.S."/>
            <person name="Joergensen T.S."/>
            <person name="Nielsen J.B."/>
            <person name="Lee S.Y."/>
            <person name="Weber T."/>
        </authorList>
    </citation>
    <scope>NUCLEOTIDE SEQUENCE [LARGE SCALE GENOMIC DNA]</scope>
    <source>
        <strain evidence="14 15">DSM 40191</strain>
    </source>
</reference>
<feature type="binding site" evidence="13">
    <location>
        <begin position="598"/>
        <end position="600"/>
    </location>
    <ligand>
        <name>NADP(+)</name>
        <dbReference type="ChEBI" id="CHEBI:58349"/>
    </ligand>
</feature>
<proteinExistence type="inferred from homology"/>
<evidence type="ECO:0000256" key="8">
    <source>
        <dbReference type="ARBA" id="ARBA00046318"/>
    </source>
</evidence>
<dbReference type="GeneID" id="91460650"/>
<evidence type="ECO:0000256" key="13">
    <source>
        <dbReference type="PIRSR" id="PIRSR009407-4"/>
    </source>
</evidence>
<feature type="binding site" evidence="11">
    <location>
        <begin position="132"/>
        <end position="139"/>
    </location>
    <ligand>
        <name>substrate</name>
    </ligand>
</feature>
<dbReference type="PIRSF" id="PIRSF009407">
    <property type="entry name" value="IDH_monmr"/>
    <property type="match status" value="1"/>
</dbReference>
<comment type="similarity">
    <text evidence="8 9">Belongs to the monomeric-type IDH family.</text>
</comment>
<feature type="binding site" evidence="12">
    <location>
        <position position="546"/>
    </location>
    <ligand>
        <name>Mg(2+)</name>
        <dbReference type="ChEBI" id="CHEBI:18420"/>
    </ligand>
</feature>
<dbReference type="GO" id="GO:0006097">
    <property type="term" value="P:glyoxylate cycle"/>
    <property type="evidence" value="ECO:0007669"/>
    <property type="project" value="UniProtKB-KW"/>
</dbReference>
<dbReference type="RefSeq" id="WP_037663837.1">
    <property type="nucleotide sequence ID" value="NZ_CP051006.1"/>
</dbReference>